<dbReference type="GO" id="GO:0012505">
    <property type="term" value="C:endomembrane system"/>
    <property type="evidence" value="ECO:0007669"/>
    <property type="project" value="UniProtKB-SubCell"/>
</dbReference>
<evidence type="ECO:0000256" key="3">
    <source>
        <dbReference type="ARBA" id="ARBA00004906"/>
    </source>
</evidence>
<evidence type="ECO:0000256" key="8">
    <source>
        <dbReference type="ARBA" id="ARBA00022989"/>
    </source>
</evidence>
<dbReference type="PANTHER" id="PTHR33389">
    <property type="entry name" value="FAMILY PROTEIN, PUTATIVE (DUF2921)-RELATED"/>
    <property type="match status" value="1"/>
</dbReference>
<feature type="transmembrane region" description="Helical" evidence="10">
    <location>
        <begin position="494"/>
        <end position="512"/>
    </location>
</feature>
<feature type="transmembrane region" description="Helical" evidence="10">
    <location>
        <begin position="354"/>
        <end position="373"/>
    </location>
</feature>
<accession>A0A830D126</accession>
<evidence type="ECO:0000259" key="12">
    <source>
        <dbReference type="Pfam" id="PF25333"/>
    </source>
</evidence>
<reference evidence="13" key="1">
    <citation type="submission" date="2020-07" db="EMBL/GenBank/DDBJ databases">
        <title>Ethylene signaling mediates host invasion by parasitic plants.</title>
        <authorList>
            <person name="Yoshida S."/>
        </authorList>
    </citation>
    <scope>NUCLEOTIDE SEQUENCE</scope>
    <source>
        <strain evidence="13">Okayama</strain>
    </source>
</reference>
<keyword evidence="14" id="KW-1185">Reference proteome</keyword>
<evidence type="ECO:0000313" key="13">
    <source>
        <dbReference type="EMBL" id="GFQ06328.1"/>
    </source>
</evidence>
<evidence type="ECO:0000259" key="11">
    <source>
        <dbReference type="Pfam" id="PF11145"/>
    </source>
</evidence>
<evidence type="ECO:0000256" key="4">
    <source>
        <dbReference type="ARBA" id="ARBA00012483"/>
    </source>
</evidence>
<organism evidence="13 14">
    <name type="scientific">Phtheirospermum japonicum</name>
    <dbReference type="NCBI Taxonomy" id="374723"/>
    <lineage>
        <taxon>Eukaryota</taxon>
        <taxon>Viridiplantae</taxon>
        <taxon>Streptophyta</taxon>
        <taxon>Embryophyta</taxon>
        <taxon>Tracheophyta</taxon>
        <taxon>Spermatophyta</taxon>
        <taxon>Magnoliopsida</taxon>
        <taxon>eudicotyledons</taxon>
        <taxon>Gunneridae</taxon>
        <taxon>Pentapetalae</taxon>
        <taxon>asterids</taxon>
        <taxon>lamiids</taxon>
        <taxon>Lamiales</taxon>
        <taxon>Orobanchaceae</taxon>
        <taxon>Orobanchaceae incertae sedis</taxon>
        <taxon>Phtheirospermum</taxon>
    </lineage>
</organism>
<feature type="transmembrane region" description="Helical" evidence="10">
    <location>
        <begin position="445"/>
        <end position="463"/>
    </location>
</feature>
<dbReference type="EC" id="2.3.2.27" evidence="4"/>
<dbReference type="PANTHER" id="PTHR33389:SF22">
    <property type="entry name" value="FAMILY PROTEIN, PUTATIVE (DUF2921)-RELATED"/>
    <property type="match status" value="1"/>
</dbReference>
<sequence>MYMNEVECLEDGRVRFLLEFGDYGGNEFHLPFIPNTALISEGKWDAKQKRLNMVGCRIFSDLDEGFVGECLIRLSLRFPAKWNLRDRSIIVGELWSSRSVNETGYFGRVMLSSKRNNDIRAPSLRYDYTELDKANRSCADKIIQKGERKRYPTLCSDMSFGVVASNKKVTGLWGWSSPLFMGSQHCMSLSILKEQQQNLSNLLNVAYALSVEASHDFELSSELKKIQSFDISAEGTYDPESGHVCMIGCMQIGPLKVRAGRNLSLDCEIVVDIQYHPVNPNNREVVKGTIKSTREKSDGLYFEPFEITSRSIYQKQAKETIQRMDLEITMVLISNTLSFIFVGLQLLHVKRHANVLPLISVVMLVELTLGHYIPLLLNFEALFTRSRNSVTFDFGGDGWLEVNEVLVRVITMIAFLLEFCLLKMAWSSRSTDEGQKNLWTPDKKVLYISVPLYIGSGLIAWFAHLSRKLHRSPQLGIRRFGYKKPFLWGDLKSYGGLILDGFLLPQILFNLFSDSKEKVLAPSFYVGTTVVRLLPHAYDLYRSHSLTWSSRYVYANPILDYYSTAWDIIISVGGFLCVVLTYLQQRYGGQCLIPRRLWWGSPYEKVPVAGPE</sequence>
<dbReference type="OrthoDB" id="607498at2759"/>
<name>A0A830D126_9LAMI</name>
<keyword evidence="5" id="KW-0808">Transferase</keyword>
<keyword evidence="8 10" id="KW-1133">Transmembrane helix</keyword>
<comment type="caution">
    <text evidence="13">The sequence shown here is derived from an EMBL/GenBank/DDBJ whole genome shotgun (WGS) entry which is preliminary data.</text>
</comment>
<proteinExistence type="predicted"/>
<keyword evidence="6 10" id="KW-0812">Transmembrane</keyword>
<evidence type="ECO:0000256" key="5">
    <source>
        <dbReference type="ARBA" id="ARBA00022679"/>
    </source>
</evidence>
<feature type="transmembrane region" description="Helical" evidence="10">
    <location>
        <begin position="561"/>
        <end position="583"/>
    </location>
</feature>
<feature type="transmembrane region" description="Helical" evidence="10">
    <location>
        <begin position="405"/>
        <end position="424"/>
    </location>
</feature>
<dbReference type="GO" id="GO:0061630">
    <property type="term" value="F:ubiquitin protein ligase activity"/>
    <property type="evidence" value="ECO:0007669"/>
    <property type="project" value="UniProtKB-EC"/>
</dbReference>
<dbReference type="InterPro" id="IPR021319">
    <property type="entry name" value="DUF2921"/>
</dbReference>
<dbReference type="EMBL" id="BMAC01001209">
    <property type="protein sequence ID" value="GFQ06328.1"/>
    <property type="molecule type" value="Genomic_DNA"/>
</dbReference>
<keyword evidence="9 10" id="KW-0472">Membrane</keyword>
<dbReference type="Proteomes" id="UP000653305">
    <property type="component" value="Unassembled WGS sequence"/>
</dbReference>
<protein>
    <recommendedName>
        <fullName evidence="4">RING-type E3 ubiquitin transferase</fullName>
        <ecNumber evidence="4">2.3.2.27</ecNumber>
    </recommendedName>
</protein>
<dbReference type="Pfam" id="PF25333">
    <property type="entry name" value="DUF2921_N"/>
    <property type="match status" value="2"/>
</dbReference>
<evidence type="ECO:0000256" key="1">
    <source>
        <dbReference type="ARBA" id="ARBA00000900"/>
    </source>
</evidence>
<dbReference type="Pfam" id="PF11145">
    <property type="entry name" value="DUF2921"/>
    <property type="match status" value="1"/>
</dbReference>
<evidence type="ECO:0000256" key="2">
    <source>
        <dbReference type="ARBA" id="ARBA00004127"/>
    </source>
</evidence>
<evidence type="ECO:0000256" key="9">
    <source>
        <dbReference type="ARBA" id="ARBA00023136"/>
    </source>
</evidence>
<feature type="domain" description="SWEET-like" evidence="11">
    <location>
        <begin position="316"/>
        <end position="597"/>
    </location>
</feature>
<evidence type="ECO:0000313" key="14">
    <source>
        <dbReference type="Proteomes" id="UP000653305"/>
    </source>
</evidence>
<dbReference type="InterPro" id="IPR057425">
    <property type="entry name" value="DUF2921_N"/>
</dbReference>
<evidence type="ECO:0000256" key="6">
    <source>
        <dbReference type="ARBA" id="ARBA00022692"/>
    </source>
</evidence>
<comment type="pathway">
    <text evidence="3">Protein modification; protein ubiquitination.</text>
</comment>
<feature type="domain" description="DUF2921" evidence="12">
    <location>
        <begin position="139"/>
        <end position="305"/>
    </location>
</feature>
<feature type="domain" description="DUF2921" evidence="12">
    <location>
        <begin position="28"/>
        <end position="109"/>
    </location>
</feature>
<keyword evidence="7" id="KW-0833">Ubl conjugation pathway</keyword>
<evidence type="ECO:0000256" key="10">
    <source>
        <dbReference type="SAM" id="Phobius"/>
    </source>
</evidence>
<comment type="subcellular location">
    <subcellularLocation>
        <location evidence="2">Endomembrane system</location>
        <topology evidence="2">Multi-pass membrane protein</topology>
    </subcellularLocation>
</comment>
<comment type="catalytic activity">
    <reaction evidence="1">
        <text>S-ubiquitinyl-[E2 ubiquitin-conjugating enzyme]-L-cysteine + [acceptor protein]-L-lysine = [E2 ubiquitin-conjugating enzyme]-L-cysteine + N(6)-ubiquitinyl-[acceptor protein]-L-lysine.</text>
        <dbReference type="EC" id="2.3.2.27"/>
    </reaction>
</comment>
<evidence type="ECO:0000256" key="7">
    <source>
        <dbReference type="ARBA" id="ARBA00022786"/>
    </source>
</evidence>
<feature type="transmembrane region" description="Helical" evidence="10">
    <location>
        <begin position="328"/>
        <end position="347"/>
    </location>
</feature>
<dbReference type="AlphaFoldDB" id="A0A830D126"/>
<feature type="transmembrane region" description="Helical" evidence="10">
    <location>
        <begin position="524"/>
        <end position="541"/>
    </location>
</feature>
<gene>
    <name evidence="13" type="ORF">PHJA_002776800</name>
</gene>